<keyword evidence="5 9" id="KW-0560">Oxidoreductase</keyword>
<feature type="binding site" evidence="9">
    <location>
        <position position="170"/>
    </location>
    <ligand>
        <name>Fe cation</name>
        <dbReference type="ChEBI" id="CHEBI:24875"/>
        <label>2</label>
    </ligand>
</feature>
<dbReference type="PANTHER" id="PTHR11237:SF4">
    <property type="entry name" value="5-DEMETHOXYUBIQUINONE HYDROXYLASE, MITOCHONDRIAL"/>
    <property type="match status" value="1"/>
</dbReference>
<comment type="function">
    <text evidence="9">Catalyzes the hydroxylation of 2-nonaprenyl-3-methyl-6-methoxy-1,4-benzoquinol during ubiquinone biosynthesis.</text>
</comment>
<dbReference type="CDD" id="cd01042">
    <property type="entry name" value="DMQH"/>
    <property type="match status" value="1"/>
</dbReference>
<dbReference type="InterPro" id="IPR047809">
    <property type="entry name" value="COQ7_proteobact"/>
</dbReference>
<evidence type="ECO:0000256" key="4">
    <source>
        <dbReference type="ARBA" id="ARBA00022723"/>
    </source>
</evidence>
<keyword evidence="3 9" id="KW-0831">Ubiquinone biosynthesis</keyword>
<comment type="subcellular location">
    <subcellularLocation>
        <location evidence="9">Cell membrane</location>
        <topology evidence="9">Peripheral membrane protein</topology>
    </subcellularLocation>
</comment>
<reference evidence="11 12" key="1">
    <citation type="submission" date="2014-02" db="EMBL/GenBank/DDBJ databases">
        <title>Expanding our view of genomic diversity in Candidatus Accumulibacter clades.</title>
        <authorList>
            <person name="Skennerton C.T."/>
            <person name="Barr J.J."/>
            <person name="Slater F.R."/>
            <person name="Bond P.L."/>
            <person name="Tyson G.W."/>
        </authorList>
    </citation>
    <scope>NUCLEOTIDE SEQUENCE [LARGE SCALE GENOMIC DNA]</scope>
    <source>
        <strain evidence="12">BA-92</strain>
    </source>
</reference>
<feature type="binding site" evidence="9">
    <location>
        <position position="56"/>
    </location>
    <ligand>
        <name>Fe cation</name>
        <dbReference type="ChEBI" id="CHEBI:24875"/>
        <label>1</label>
    </ligand>
</feature>
<dbReference type="GO" id="GO:0008682">
    <property type="term" value="F:3-demethoxyubiquinol 3-hydroxylase activity"/>
    <property type="evidence" value="ECO:0007669"/>
    <property type="project" value="UniProtKB-EC"/>
</dbReference>
<comment type="pathway">
    <text evidence="1 9">Cofactor biosynthesis; ubiquinone biosynthesis.</text>
</comment>
<feature type="binding site" evidence="9">
    <location>
        <position position="170"/>
    </location>
    <ligand>
        <name>Fe cation</name>
        <dbReference type="ChEBI" id="CHEBI:24875"/>
        <label>1</label>
    </ligand>
</feature>
<dbReference type="NCBIfam" id="NF033656">
    <property type="entry name" value="DMQ_monoox_COQ7"/>
    <property type="match status" value="1"/>
</dbReference>
<dbReference type="STRING" id="1454003.AW10_01114"/>
<gene>
    <name evidence="9 11" type="primary">coq7</name>
    <name evidence="11" type="ORF">AW10_01114</name>
</gene>
<dbReference type="Proteomes" id="UP000021816">
    <property type="component" value="Unassembled WGS sequence"/>
</dbReference>
<feature type="binding site" evidence="9">
    <location>
        <position position="86"/>
    </location>
    <ligand>
        <name>Fe cation</name>
        <dbReference type="ChEBI" id="CHEBI:24875"/>
        <label>2</label>
    </ligand>
</feature>
<dbReference type="InterPro" id="IPR012347">
    <property type="entry name" value="Ferritin-like"/>
</dbReference>
<dbReference type="UniPathway" id="UPA00232"/>
<proteinExistence type="inferred from homology"/>
<comment type="similarity">
    <text evidence="9">Belongs to the COQ7 family.</text>
</comment>
<evidence type="ECO:0000256" key="6">
    <source>
        <dbReference type="ARBA" id="ARBA00023004"/>
    </source>
</evidence>
<dbReference type="EC" id="1.14.99.60" evidence="9"/>
<keyword evidence="6 9" id="KW-0408">Iron</keyword>
<evidence type="ECO:0000256" key="7">
    <source>
        <dbReference type="ARBA" id="ARBA00023033"/>
    </source>
</evidence>
<evidence type="ECO:0000256" key="2">
    <source>
        <dbReference type="ARBA" id="ARBA00022475"/>
    </source>
</evidence>
<dbReference type="InterPro" id="IPR011566">
    <property type="entry name" value="Ubq_synth_Coq7"/>
</dbReference>
<keyword evidence="7 9" id="KW-0503">Monooxygenase</keyword>
<evidence type="ECO:0000256" key="8">
    <source>
        <dbReference type="ARBA" id="ARBA00023136"/>
    </source>
</evidence>
<dbReference type="HAMAP" id="MF_01658">
    <property type="entry name" value="COQ7"/>
    <property type="match status" value="1"/>
</dbReference>
<evidence type="ECO:0000256" key="1">
    <source>
        <dbReference type="ARBA" id="ARBA00004749"/>
    </source>
</evidence>
<name>A0A011PX32_9PROT</name>
<dbReference type="PANTHER" id="PTHR11237">
    <property type="entry name" value="COENZYME Q10 BIOSYNTHESIS PROTEIN 7"/>
    <property type="match status" value="1"/>
</dbReference>
<feature type="region of interest" description="Disordered" evidence="10">
    <location>
        <begin position="22"/>
        <end position="42"/>
    </location>
</feature>
<dbReference type="Gene3D" id="1.20.1260.10">
    <property type="match status" value="1"/>
</dbReference>
<comment type="cofactor">
    <cofactor evidence="9">
        <name>Fe cation</name>
        <dbReference type="ChEBI" id="CHEBI:24875"/>
    </cofactor>
    <text evidence="9">Binds 2 iron ions per subunit.</text>
</comment>
<evidence type="ECO:0000313" key="11">
    <source>
        <dbReference type="EMBL" id="EXI81577.1"/>
    </source>
</evidence>
<dbReference type="InterPro" id="IPR009078">
    <property type="entry name" value="Ferritin-like_SF"/>
</dbReference>
<keyword evidence="4 9" id="KW-0479">Metal-binding</keyword>
<dbReference type="AlphaFoldDB" id="A0A011PX32"/>
<dbReference type="GO" id="GO:0005886">
    <property type="term" value="C:plasma membrane"/>
    <property type="evidence" value="ECO:0007669"/>
    <property type="project" value="UniProtKB-SubCell"/>
</dbReference>
<evidence type="ECO:0000256" key="3">
    <source>
        <dbReference type="ARBA" id="ARBA00022688"/>
    </source>
</evidence>
<dbReference type="GO" id="GO:0046872">
    <property type="term" value="F:metal ion binding"/>
    <property type="evidence" value="ECO:0007669"/>
    <property type="project" value="UniProtKB-KW"/>
</dbReference>
<protein>
    <recommendedName>
        <fullName evidence="9">3-demethoxyubiquinol 3-hydroxylase</fullName>
        <shortName evidence="9">DMQ hydroxylase</shortName>
        <ecNumber evidence="9">1.14.99.60</ecNumber>
    </recommendedName>
    <alternativeName>
        <fullName evidence="9">2-nonaprenyl-3-methyl-6-methoxy-1,4-benzoquinol hydroxylase</fullName>
    </alternativeName>
</protein>
<keyword evidence="8 9" id="KW-0472">Membrane</keyword>
<dbReference type="PATRIC" id="fig|1454003.3.peg.1152"/>
<feature type="binding site" evidence="9">
    <location>
        <position position="86"/>
    </location>
    <ligand>
        <name>Fe cation</name>
        <dbReference type="ChEBI" id="CHEBI:24875"/>
        <label>1</label>
    </ligand>
</feature>
<feature type="compositionally biased region" description="Basic and acidic residues" evidence="10">
    <location>
        <begin position="27"/>
        <end position="42"/>
    </location>
</feature>
<feature type="binding site" evidence="9">
    <location>
        <position position="138"/>
    </location>
    <ligand>
        <name>Fe cation</name>
        <dbReference type="ChEBI" id="CHEBI:24875"/>
        <label>2</label>
    </ligand>
</feature>
<comment type="caution">
    <text evidence="11">The sequence shown here is derived from an EMBL/GenBank/DDBJ whole genome shotgun (WGS) entry which is preliminary data.</text>
</comment>
<evidence type="ECO:0000256" key="5">
    <source>
        <dbReference type="ARBA" id="ARBA00023002"/>
    </source>
</evidence>
<dbReference type="EMBL" id="JEMX01000021">
    <property type="protein sequence ID" value="EXI81577.1"/>
    <property type="molecule type" value="Genomic_DNA"/>
</dbReference>
<feature type="binding site" evidence="9">
    <location>
        <position position="89"/>
    </location>
    <ligand>
        <name>Fe cation</name>
        <dbReference type="ChEBI" id="CHEBI:24875"/>
        <label>1</label>
    </ligand>
</feature>
<sequence>MITDRIVIEFDKALRTLFAPAPTTREVPGHEQPDAALSDKERAHSEALMRINHVGEVCAQALYQGQALSCSDPAVRQALQHAANEETEHLAWTEHRLRELHGRTSLLNPLWYLGALSIGFGAGKLGDTWSLGFLAETERQVEAHLDDHLSALSSQDLKSRAIVEQMRLDEISHAATAVRLGARELPAAARLAMQLVSRTMTRTAYYV</sequence>
<evidence type="ECO:0000313" key="12">
    <source>
        <dbReference type="Proteomes" id="UP000021816"/>
    </source>
</evidence>
<comment type="catalytic activity">
    <reaction evidence="9">
        <text>a 5-methoxy-2-methyl-3-(all-trans-polyprenyl)benzene-1,4-diol + AH2 + O2 = a 3-demethylubiquinol + A + H2O</text>
        <dbReference type="Rhea" id="RHEA:50908"/>
        <dbReference type="Rhea" id="RHEA-COMP:10859"/>
        <dbReference type="Rhea" id="RHEA-COMP:10914"/>
        <dbReference type="ChEBI" id="CHEBI:13193"/>
        <dbReference type="ChEBI" id="CHEBI:15377"/>
        <dbReference type="ChEBI" id="CHEBI:15379"/>
        <dbReference type="ChEBI" id="CHEBI:17499"/>
        <dbReference type="ChEBI" id="CHEBI:84167"/>
        <dbReference type="ChEBI" id="CHEBI:84422"/>
        <dbReference type="EC" id="1.14.99.60"/>
    </reaction>
</comment>
<evidence type="ECO:0000256" key="10">
    <source>
        <dbReference type="SAM" id="MobiDB-lite"/>
    </source>
</evidence>
<dbReference type="GO" id="GO:0006744">
    <property type="term" value="P:ubiquinone biosynthetic process"/>
    <property type="evidence" value="ECO:0007669"/>
    <property type="project" value="UniProtKB-UniRule"/>
</dbReference>
<organism evidence="11 12">
    <name type="scientific">Candidatus Accumulibacter appositus</name>
    <dbReference type="NCBI Taxonomy" id="1454003"/>
    <lineage>
        <taxon>Bacteria</taxon>
        <taxon>Pseudomonadati</taxon>
        <taxon>Pseudomonadota</taxon>
        <taxon>Betaproteobacteria</taxon>
        <taxon>Candidatus Accumulibacter</taxon>
    </lineage>
</organism>
<dbReference type="Pfam" id="PF03232">
    <property type="entry name" value="COQ7"/>
    <property type="match status" value="1"/>
</dbReference>
<dbReference type="SUPFAM" id="SSF47240">
    <property type="entry name" value="Ferritin-like"/>
    <property type="match status" value="1"/>
</dbReference>
<feature type="binding site" evidence="9">
    <location>
        <position position="173"/>
    </location>
    <ligand>
        <name>Fe cation</name>
        <dbReference type="ChEBI" id="CHEBI:24875"/>
        <label>2</label>
    </ligand>
</feature>
<keyword evidence="2 9" id="KW-1003">Cell membrane</keyword>
<evidence type="ECO:0000256" key="9">
    <source>
        <dbReference type="HAMAP-Rule" id="MF_01658"/>
    </source>
</evidence>
<accession>A0A011PX32</accession>